<organism evidence="1">
    <name type="scientific">Burkholderia pseudomallei 1710a</name>
    <dbReference type="NCBI Taxonomy" id="320371"/>
    <lineage>
        <taxon>Bacteria</taxon>
        <taxon>Pseudomonadati</taxon>
        <taxon>Pseudomonadota</taxon>
        <taxon>Betaproteobacteria</taxon>
        <taxon>Burkholderiales</taxon>
        <taxon>Burkholderiaceae</taxon>
        <taxon>Burkholderia</taxon>
        <taxon>pseudomallei group</taxon>
    </lineage>
</organism>
<evidence type="ECO:0000313" key="1">
    <source>
        <dbReference type="EMBL" id="EET03417.1"/>
    </source>
</evidence>
<sequence length="41" mass="4689">MVPVSFDDRELEMVARASAIALKWKRDDVIFRKGRAVIPSD</sequence>
<gene>
    <name evidence="1" type="ORF">BURPS1710A_A2608</name>
</gene>
<name>A0A0E1W195_BURPE</name>
<dbReference type="Proteomes" id="UP000001812">
    <property type="component" value="Chromosome II"/>
</dbReference>
<accession>A0A0E1W195</accession>
<dbReference type="AlphaFoldDB" id="A0A0E1W195"/>
<dbReference type="EMBL" id="CM000833">
    <property type="protein sequence ID" value="EET03417.1"/>
    <property type="molecule type" value="Genomic_DNA"/>
</dbReference>
<protein>
    <submittedName>
        <fullName evidence="1">Uncharacterized protein</fullName>
    </submittedName>
</protein>
<reference evidence="1" key="1">
    <citation type="submission" date="2009-05" db="EMBL/GenBank/DDBJ databases">
        <authorList>
            <person name="Harkins D.M."/>
            <person name="DeShazer D."/>
            <person name="Woods D.E."/>
            <person name="Brinkac L.M."/>
            <person name="Brown K.A."/>
            <person name="Hung G.C."/>
            <person name="Tuanyok A."/>
            <person name="Zhang B."/>
            <person name="Nierman W.C."/>
        </authorList>
    </citation>
    <scope>NUCLEOTIDE SEQUENCE [LARGE SCALE GENOMIC DNA]</scope>
    <source>
        <strain evidence="1">1710a</strain>
    </source>
</reference>
<proteinExistence type="predicted"/>
<dbReference type="HOGENOM" id="CLU_3266944_0_0_4"/>